<name>A0A1Y5S6N8_9RHOB</name>
<evidence type="ECO:0000259" key="5">
    <source>
        <dbReference type="Pfam" id="PF12766"/>
    </source>
</evidence>
<dbReference type="GO" id="GO:0004733">
    <property type="term" value="F:pyridoxamine phosphate oxidase activity"/>
    <property type="evidence" value="ECO:0007669"/>
    <property type="project" value="InterPro"/>
</dbReference>
<dbReference type="AlphaFoldDB" id="A0A1Y5S6N8"/>
<reference evidence="6 7" key="1">
    <citation type="submission" date="2017-03" db="EMBL/GenBank/DDBJ databases">
        <authorList>
            <person name="Afonso C.L."/>
            <person name="Miller P.J."/>
            <person name="Scott M.A."/>
            <person name="Spackman E."/>
            <person name="Goraichik I."/>
            <person name="Dimitrov K.M."/>
            <person name="Suarez D.L."/>
            <person name="Swayne D.E."/>
        </authorList>
    </citation>
    <scope>NUCLEOTIDE SEQUENCE [LARGE SCALE GENOMIC DNA]</scope>
    <source>
        <strain evidence="6 7">CECT 7023</strain>
    </source>
</reference>
<keyword evidence="7" id="KW-1185">Reference proteome</keyword>
<keyword evidence="3" id="KW-0288">FMN</keyword>
<dbReference type="GO" id="GO:0010181">
    <property type="term" value="F:FMN binding"/>
    <property type="evidence" value="ECO:0007669"/>
    <property type="project" value="InterPro"/>
</dbReference>
<dbReference type="InterPro" id="IPR000659">
    <property type="entry name" value="Pyridox_Oxase"/>
</dbReference>
<gene>
    <name evidence="6" type="ORF">ROA7023_01208</name>
</gene>
<feature type="domain" description="Pyridoxamine 5'-phosphate oxidase Alr4036 family FMN-binding" evidence="5">
    <location>
        <begin position="16"/>
        <end position="101"/>
    </location>
</feature>
<evidence type="ECO:0000313" key="6">
    <source>
        <dbReference type="EMBL" id="SLN33482.1"/>
    </source>
</evidence>
<dbReference type="GO" id="GO:0008615">
    <property type="term" value="P:pyridoxine biosynthetic process"/>
    <property type="evidence" value="ECO:0007669"/>
    <property type="project" value="InterPro"/>
</dbReference>
<accession>A0A1Y5S6N8</accession>
<dbReference type="RefSeq" id="WP_085878097.1">
    <property type="nucleotide sequence ID" value="NZ_FWFZ01000004.1"/>
</dbReference>
<keyword evidence="4" id="KW-0560">Oxidoreductase</keyword>
<dbReference type="OrthoDB" id="5120525at2"/>
<dbReference type="Pfam" id="PF12766">
    <property type="entry name" value="Pyridox_oxase_2"/>
    <property type="match status" value="1"/>
</dbReference>
<evidence type="ECO:0000256" key="3">
    <source>
        <dbReference type="ARBA" id="ARBA00022643"/>
    </source>
</evidence>
<dbReference type="EMBL" id="FWFZ01000004">
    <property type="protein sequence ID" value="SLN33482.1"/>
    <property type="molecule type" value="Genomic_DNA"/>
</dbReference>
<sequence length="183" mass="20138">MSDIHDTLDGMRAEVWARLMLGVVDAASAARFPVLATVSPTGLPEARTVVLRGAEEHVCEVHTDLRSDKIASLRATPCAALLIWEPEVRLQIRLACRAEILEGDAVVERWAQVPDSSQTAYGKRPPPGTVIADSLDYELAPGAENFAALRLEVDEIDAVHLGPDHRRARFERRDGWAGRWLSP</sequence>
<evidence type="ECO:0000313" key="7">
    <source>
        <dbReference type="Proteomes" id="UP000193900"/>
    </source>
</evidence>
<dbReference type="PANTHER" id="PTHR10851">
    <property type="entry name" value="PYRIDOXINE-5-PHOSPHATE OXIDASE"/>
    <property type="match status" value="1"/>
</dbReference>
<dbReference type="Proteomes" id="UP000193900">
    <property type="component" value="Unassembled WGS sequence"/>
</dbReference>
<organism evidence="6 7">
    <name type="scientific">Roseisalinus antarcticus</name>
    <dbReference type="NCBI Taxonomy" id="254357"/>
    <lineage>
        <taxon>Bacteria</taxon>
        <taxon>Pseudomonadati</taxon>
        <taxon>Pseudomonadota</taxon>
        <taxon>Alphaproteobacteria</taxon>
        <taxon>Rhodobacterales</taxon>
        <taxon>Roseobacteraceae</taxon>
        <taxon>Roseisalinus</taxon>
    </lineage>
</organism>
<proteinExistence type="predicted"/>
<comment type="cofactor">
    <cofactor evidence="1">
        <name>FMN</name>
        <dbReference type="ChEBI" id="CHEBI:58210"/>
    </cofactor>
</comment>
<evidence type="ECO:0000256" key="1">
    <source>
        <dbReference type="ARBA" id="ARBA00001917"/>
    </source>
</evidence>
<evidence type="ECO:0000256" key="2">
    <source>
        <dbReference type="ARBA" id="ARBA00022630"/>
    </source>
</evidence>
<dbReference type="PANTHER" id="PTHR10851:SF3">
    <property type="entry name" value="PYRIDOXINE_PYRIDOXAMINE 5'-PHOSPHATE OXIDASE 2"/>
    <property type="match status" value="1"/>
</dbReference>
<dbReference type="SUPFAM" id="SSF50475">
    <property type="entry name" value="FMN-binding split barrel"/>
    <property type="match status" value="1"/>
</dbReference>
<evidence type="ECO:0000256" key="4">
    <source>
        <dbReference type="ARBA" id="ARBA00023002"/>
    </source>
</evidence>
<dbReference type="Gene3D" id="2.30.110.10">
    <property type="entry name" value="Electron Transport, Fmn-binding Protein, Chain A"/>
    <property type="match status" value="1"/>
</dbReference>
<dbReference type="InterPro" id="IPR024624">
    <property type="entry name" value="Pyridox_Oxase_Alr4036_FMN-bd"/>
</dbReference>
<protein>
    <submittedName>
        <fullName evidence="6">Pyridoxamine 5'-phosphate oxidase</fullName>
    </submittedName>
</protein>
<dbReference type="InterPro" id="IPR012349">
    <property type="entry name" value="Split_barrel_FMN-bd"/>
</dbReference>
<keyword evidence="2" id="KW-0285">Flavoprotein</keyword>